<dbReference type="GO" id="GO:0008198">
    <property type="term" value="F:ferrous iron binding"/>
    <property type="evidence" value="ECO:0007669"/>
    <property type="project" value="TreeGrafter"/>
</dbReference>
<comment type="function">
    <text evidence="1">Required for the first step of diphthamide biosynthesis, the transfer of 3-amino-3-carboxypropyl from S-adenosyl-L-methionine to a histidine residue. Diphthamide is a post-translational modification of histidine which occurs in elongation factor 2.</text>
</comment>
<dbReference type="eggNOG" id="ENOG502SD2Q">
    <property type="taxonomic scope" value="Eukaryota"/>
</dbReference>
<evidence type="ECO:0000313" key="10">
    <source>
        <dbReference type="EMBL" id="EFJ03455.1"/>
    </source>
</evidence>
<organism evidence="11">
    <name type="scientific">Schizophyllum commune (strain H4-8 / FGSC 9210)</name>
    <name type="common">Split gill fungus</name>
    <dbReference type="NCBI Taxonomy" id="578458"/>
    <lineage>
        <taxon>Eukaryota</taxon>
        <taxon>Fungi</taxon>
        <taxon>Dikarya</taxon>
        <taxon>Basidiomycota</taxon>
        <taxon>Agaricomycotina</taxon>
        <taxon>Agaricomycetes</taxon>
        <taxon>Agaricomycetidae</taxon>
        <taxon>Agaricales</taxon>
        <taxon>Schizophyllaceae</taxon>
        <taxon>Schizophyllum</taxon>
    </lineage>
</organism>
<sequence length="133" mass="14901">LKDAYHRALLTHHPDKAHGPGSQQIAVSVIKEAYETLSSPTRRERYDRSLARKKSQHGGPRPAQVISLEEFDAIGEDVQDIVWTYACRCGGAYRISETEMEAGKHLIACDDCSEVVWVGYELADVDEGQEKEQ</sequence>
<reference evidence="10 11" key="1">
    <citation type="journal article" date="2010" name="Nat. Biotechnol.">
        <title>Genome sequence of the model mushroom Schizophyllum commune.</title>
        <authorList>
            <person name="Ohm R.A."/>
            <person name="de Jong J.F."/>
            <person name="Lugones L.G."/>
            <person name="Aerts A."/>
            <person name="Kothe E."/>
            <person name="Stajich J.E."/>
            <person name="de Vries R.P."/>
            <person name="Record E."/>
            <person name="Levasseur A."/>
            <person name="Baker S.E."/>
            <person name="Bartholomew K.A."/>
            <person name="Coutinho P.M."/>
            <person name="Erdmann S."/>
            <person name="Fowler T.J."/>
            <person name="Gathman A.C."/>
            <person name="Lombard V."/>
            <person name="Henrissat B."/>
            <person name="Knabe N."/>
            <person name="Kuees U."/>
            <person name="Lilly W.W."/>
            <person name="Lindquist E."/>
            <person name="Lucas S."/>
            <person name="Magnuson J.K."/>
            <person name="Piumi F."/>
            <person name="Raudaskoski M."/>
            <person name="Salamov A."/>
            <person name="Schmutz J."/>
            <person name="Schwarze F.W.M.R."/>
            <person name="vanKuyk P.A."/>
            <person name="Horton J.S."/>
            <person name="Grigoriev I.V."/>
            <person name="Woesten H.A.B."/>
        </authorList>
    </citation>
    <scope>NUCLEOTIDE SEQUENCE [LARGE SCALE GENOMIC DNA]</scope>
    <source>
        <strain evidence="11">H4-8 / FGSC 9210</strain>
    </source>
</reference>
<dbReference type="GeneID" id="9589534"/>
<feature type="domain" description="DPH-type MB" evidence="9">
    <location>
        <begin position="62"/>
        <end position="121"/>
    </location>
</feature>
<dbReference type="RefSeq" id="XP_003038357.1">
    <property type="nucleotide sequence ID" value="XM_003038311.1"/>
</dbReference>
<dbReference type="Gene3D" id="3.10.660.10">
    <property type="entry name" value="DPH Zinc finger"/>
    <property type="match status" value="1"/>
</dbReference>
<evidence type="ECO:0000256" key="4">
    <source>
        <dbReference type="ARBA" id="ARBA00022723"/>
    </source>
</evidence>
<dbReference type="Proteomes" id="UP000007431">
    <property type="component" value="Unassembled WGS sequence"/>
</dbReference>
<dbReference type="InParanoid" id="D8PM91"/>
<dbReference type="CDD" id="cd06257">
    <property type="entry name" value="DnaJ"/>
    <property type="match status" value="1"/>
</dbReference>
<keyword evidence="6" id="KW-0408">Iron</keyword>
<dbReference type="InterPro" id="IPR001623">
    <property type="entry name" value="DnaJ_domain"/>
</dbReference>
<dbReference type="EMBL" id="GL377302">
    <property type="protein sequence ID" value="EFJ03455.1"/>
    <property type="molecule type" value="Genomic_DNA"/>
</dbReference>
<evidence type="ECO:0000313" key="11">
    <source>
        <dbReference type="Proteomes" id="UP000007431"/>
    </source>
</evidence>
<comment type="similarity">
    <text evidence="2">Belongs to the DPH4 family.</text>
</comment>
<evidence type="ECO:0000256" key="1">
    <source>
        <dbReference type="ARBA" id="ARBA00003474"/>
    </source>
</evidence>
<keyword evidence="4" id="KW-0479">Metal-binding</keyword>
<dbReference type="SUPFAM" id="SSF46565">
    <property type="entry name" value="Chaperone J-domain"/>
    <property type="match status" value="1"/>
</dbReference>
<evidence type="ECO:0000259" key="8">
    <source>
        <dbReference type="PROSITE" id="PS50076"/>
    </source>
</evidence>
<dbReference type="Gene3D" id="1.10.287.110">
    <property type="entry name" value="DnaJ domain"/>
    <property type="match status" value="1"/>
</dbReference>
<dbReference type="InterPro" id="IPR007872">
    <property type="entry name" value="DPH_MB_dom"/>
</dbReference>
<keyword evidence="5" id="KW-0862">Zinc</keyword>
<dbReference type="GO" id="GO:0001671">
    <property type="term" value="F:ATPase activator activity"/>
    <property type="evidence" value="ECO:0007669"/>
    <property type="project" value="TreeGrafter"/>
</dbReference>
<evidence type="ECO:0000256" key="3">
    <source>
        <dbReference type="ARBA" id="ARBA00021797"/>
    </source>
</evidence>
<dbReference type="GO" id="GO:0017183">
    <property type="term" value="P:protein histidyl modification to diphthamide"/>
    <property type="evidence" value="ECO:0007669"/>
    <property type="project" value="UniProtKB-UniPathway"/>
</dbReference>
<dbReference type="UniPathway" id="UPA00559"/>
<dbReference type="STRING" id="578458.D8PM91"/>
<dbReference type="SUPFAM" id="SSF144217">
    <property type="entry name" value="CSL zinc finger"/>
    <property type="match status" value="1"/>
</dbReference>
<dbReference type="VEuPathDB" id="FungiDB:SCHCODRAFT_02487730"/>
<evidence type="ECO:0000256" key="6">
    <source>
        <dbReference type="ARBA" id="ARBA00023004"/>
    </source>
</evidence>
<dbReference type="PROSITE" id="PS50076">
    <property type="entry name" value="DNAJ_2"/>
    <property type="match status" value="1"/>
</dbReference>
<dbReference type="Pfam" id="PF00226">
    <property type="entry name" value="DnaJ"/>
    <property type="match status" value="1"/>
</dbReference>
<feature type="region of interest" description="Disordered" evidence="7">
    <location>
        <begin position="38"/>
        <end position="62"/>
    </location>
</feature>
<protein>
    <recommendedName>
        <fullName evidence="3">Diphthamide biosynthesis protein 4</fullName>
    </recommendedName>
</protein>
<dbReference type="KEGG" id="scm:SCHCO_02487730"/>
<dbReference type="PROSITE" id="PS51074">
    <property type="entry name" value="DPH_MB"/>
    <property type="match status" value="1"/>
</dbReference>
<accession>D8PM91</accession>
<dbReference type="OrthoDB" id="445556at2759"/>
<dbReference type="PANTHER" id="PTHR45255:SF1">
    <property type="entry name" value="DNAJ HOMOLOG SUBFAMILY C MEMBER 24"/>
    <property type="match status" value="1"/>
</dbReference>
<gene>
    <name evidence="10" type="ORF">SCHCODRAFT_49803</name>
</gene>
<dbReference type="InterPro" id="IPR036671">
    <property type="entry name" value="DPH_MB_sf"/>
</dbReference>
<dbReference type="OMA" id="LEDMTWE"/>
<dbReference type="Pfam" id="PF05207">
    <property type="entry name" value="Zn_ribbon_CSL"/>
    <property type="match status" value="1"/>
</dbReference>
<evidence type="ECO:0000256" key="2">
    <source>
        <dbReference type="ARBA" id="ARBA00006169"/>
    </source>
</evidence>
<name>D8PM91_SCHCM</name>
<feature type="domain" description="J" evidence="8">
    <location>
        <begin position="1"/>
        <end position="50"/>
    </location>
</feature>
<dbReference type="FunCoup" id="D8PM91">
    <property type="interactions" value="147"/>
</dbReference>
<evidence type="ECO:0000256" key="7">
    <source>
        <dbReference type="SAM" id="MobiDB-lite"/>
    </source>
</evidence>
<dbReference type="AlphaFoldDB" id="D8PM91"/>
<dbReference type="InterPro" id="IPR036869">
    <property type="entry name" value="J_dom_sf"/>
</dbReference>
<feature type="compositionally biased region" description="Basic and acidic residues" evidence="7">
    <location>
        <begin position="41"/>
        <end position="50"/>
    </location>
</feature>
<keyword evidence="11" id="KW-1185">Reference proteome</keyword>
<proteinExistence type="inferred from homology"/>
<dbReference type="HOGENOM" id="CLU_017633_7_1_1"/>
<evidence type="ECO:0000256" key="5">
    <source>
        <dbReference type="ARBA" id="ARBA00022833"/>
    </source>
</evidence>
<feature type="non-terminal residue" evidence="10">
    <location>
        <position position="1"/>
    </location>
</feature>
<dbReference type="PANTHER" id="PTHR45255">
    <property type="entry name" value="DNAJ HOMOLOG SUBFAMILY C MEMBER 24"/>
    <property type="match status" value="1"/>
</dbReference>
<evidence type="ECO:0000259" key="9">
    <source>
        <dbReference type="PROSITE" id="PS51074"/>
    </source>
</evidence>